<dbReference type="PROSITE" id="PS00379">
    <property type="entry name" value="CDP_ALCOHOL_P_TRANSF"/>
    <property type="match status" value="1"/>
</dbReference>
<evidence type="ECO:0000256" key="2">
    <source>
        <dbReference type="RuleBase" id="RU003750"/>
    </source>
</evidence>
<dbReference type="PROSITE" id="PS51257">
    <property type="entry name" value="PROKAR_LIPOPROTEIN"/>
    <property type="match status" value="1"/>
</dbReference>
<dbReference type="InterPro" id="IPR048254">
    <property type="entry name" value="CDP_ALCOHOL_P_TRANSF_CS"/>
</dbReference>
<gene>
    <name evidence="4" type="ORF">LQ567_11100</name>
</gene>
<sequence length="247" mass="26920">MKQIPNLFTLLNLVFGCLAIKAILQPETLFFATGDKGPTTGMIVGSFFLLLAAIVDFLDGFVARLFKATSAMGEQLDSLADAVSFGVAPGMILYRLLETGWAGNTGVNQWWLLPALIFPCAAVWRLAKFNLDKEQRYYFKGIPTPAAGLAVASLPVIAYYGTPAVNAWVFNPVAVYAVILVVSGLMVSNLPIISLKFKAYTLKANTDKLLLVLIAVLSAVFFKWMAVPVVFVAYVIVSLIFKPDRKD</sequence>
<dbReference type="InterPro" id="IPR000462">
    <property type="entry name" value="CDP-OH_P_trans"/>
</dbReference>
<organism evidence="4 5">
    <name type="scientific">Niabella pedocola</name>
    <dbReference type="NCBI Taxonomy" id="1752077"/>
    <lineage>
        <taxon>Bacteria</taxon>
        <taxon>Pseudomonadati</taxon>
        <taxon>Bacteroidota</taxon>
        <taxon>Chitinophagia</taxon>
        <taxon>Chitinophagales</taxon>
        <taxon>Chitinophagaceae</taxon>
        <taxon>Niabella</taxon>
    </lineage>
</organism>
<feature type="transmembrane region" description="Helical" evidence="3">
    <location>
        <begin position="43"/>
        <end position="66"/>
    </location>
</feature>
<keyword evidence="1 2" id="KW-0808">Transferase</keyword>
<accession>A0ABS8PQG1</accession>
<comment type="caution">
    <text evidence="4">The sequence shown here is derived from an EMBL/GenBank/DDBJ whole genome shotgun (WGS) entry which is preliminary data.</text>
</comment>
<protein>
    <submittedName>
        <fullName evidence="4">CDP-alcohol phosphatidyltransferase family protein</fullName>
    </submittedName>
</protein>
<feature type="transmembrane region" description="Helical" evidence="3">
    <location>
        <begin position="209"/>
        <end position="241"/>
    </location>
</feature>
<dbReference type="Proteomes" id="UP001199816">
    <property type="component" value="Unassembled WGS sequence"/>
</dbReference>
<keyword evidence="3" id="KW-1133">Transmembrane helix</keyword>
<dbReference type="InterPro" id="IPR043130">
    <property type="entry name" value="CDP-OH_PTrfase_TM_dom"/>
</dbReference>
<comment type="similarity">
    <text evidence="2">Belongs to the CDP-alcohol phosphatidyltransferase class-I family.</text>
</comment>
<feature type="transmembrane region" description="Helical" evidence="3">
    <location>
        <begin position="139"/>
        <end position="161"/>
    </location>
</feature>
<reference evidence="4 5" key="1">
    <citation type="submission" date="2021-11" db="EMBL/GenBank/DDBJ databases">
        <title>Genomic of Niabella pedocola.</title>
        <authorList>
            <person name="Wu T."/>
        </authorList>
    </citation>
    <scope>NUCLEOTIDE SEQUENCE [LARGE SCALE GENOMIC DNA]</scope>
    <source>
        <strain evidence="4 5">JCM 31011</strain>
    </source>
</reference>
<keyword evidence="3" id="KW-0472">Membrane</keyword>
<keyword evidence="3" id="KW-0812">Transmembrane</keyword>
<name>A0ABS8PQG1_9BACT</name>
<dbReference type="EMBL" id="JAJNEC010000005">
    <property type="protein sequence ID" value="MCD2423309.1"/>
    <property type="molecule type" value="Genomic_DNA"/>
</dbReference>
<feature type="transmembrane region" description="Helical" evidence="3">
    <location>
        <begin position="109"/>
        <end position="127"/>
    </location>
</feature>
<dbReference type="Pfam" id="PF01066">
    <property type="entry name" value="CDP-OH_P_transf"/>
    <property type="match status" value="1"/>
</dbReference>
<dbReference type="Gene3D" id="1.20.120.1760">
    <property type="match status" value="1"/>
</dbReference>
<keyword evidence="5" id="KW-1185">Reference proteome</keyword>
<evidence type="ECO:0000313" key="5">
    <source>
        <dbReference type="Proteomes" id="UP001199816"/>
    </source>
</evidence>
<evidence type="ECO:0000313" key="4">
    <source>
        <dbReference type="EMBL" id="MCD2423309.1"/>
    </source>
</evidence>
<evidence type="ECO:0000256" key="1">
    <source>
        <dbReference type="ARBA" id="ARBA00022679"/>
    </source>
</evidence>
<evidence type="ECO:0000256" key="3">
    <source>
        <dbReference type="SAM" id="Phobius"/>
    </source>
</evidence>
<feature type="transmembrane region" description="Helical" evidence="3">
    <location>
        <begin position="173"/>
        <end position="197"/>
    </location>
</feature>
<proteinExistence type="inferred from homology"/>
<dbReference type="RefSeq" id="WP_231004573.1">
    <property type="nucleotide sequence ID" value="NZ_JAJNEC010000005.1"/>
</dbReference>